<dbReference type="STRING" id="1752398.A8M32_22715"/>
<feature type="domain" description="EamA" evidence="2">
    <location>
        <begin position="31"/>
        <end position="144"/>
    </location>
</feature>
<dbReference type="SUPFAM" id="SSF103481">
    <property type="entry name" value="Multidrug resistance efflux transporter EmrE"/>
    <property type="match status" value="2"/>
</dbReference>
<reference evidence="4" key="1">
    <citation type="submission" date="2016-05" db="EMBL/GenBank/DDBJ databases">
        <authorList>
            <person name="Li Y."/>
        </authorList>
    </citation>
    <scope>NUCLEOTIDE SEQUENCE [LARGE SCALE GENOMIC DNA]</scope>
    <source>
        <strain evidence="4">YIC4027</strain>
    </source>
</reference>
<feature type="transmembrane region" description="Helical" evidence="1">
    <location>
        <begin position="264"/>
        <end position="282"/>
    </location>
</feature>
<keyword evidence="1" id="KW-1133">Transmembrane helix</keyword>
<feature type="transmembrane region" description="Helical" evidence="1">
    <location>
        <begin position="180"/>
        <end position="199"/>
    </location>
</feature>
<dbReference type="Proteomes" id="UP000094342">
    <property type="component" value="Unassembled WGS sequence"/>
</dbReference>
<dbReference type="PANTHER" id="PTHR22911">
    <property type="entry name" value="ACYL-MALONYL CONDENSING ENZYME-RELATED"/>
    <property type="match status" value="1"/>
</dbReference>
<dbReference type="PANTHER" id="PTHR22911:SF137">
    <property type="entry name" value="SOLUTE CARRIER FAMILY 35 MEMBER G2-RELATED"/>
    <property type="match status" value="1"/>
</dbReference>
<evidence type="ECO:0000313" key="3">
    <source>
        <dbReference type="EMBL" id="ODR89255.1"/>
    </source>
</evidence>
<evidence type="ECO:0000313" key="4">
    <source>
        <dbReference type="Proteomes" id="UP000094342"/>
    </source>
</evidence>
<keyword evidence="1" id="KW-0472">Membrane</keyword>
<feature type="transmembrane region" description="Helical" evidence="1">
    <location>
        <begin position="43"/>
        <end position="64"/>
    </location>
</feature>
<comment type="caution">
    <text evidence="3">The sequence shown here is derived from an EMBL/GenBank/DDBJ whole genome shotgun (WGS) entry which is preliminary data.</text>
</comment>
<feature type="transmembrane region" description="Helical" evidence="1">
    <location>
        <begin position="128"/>
        <end position="145"/>
    </location>
</feature>
<evidence type="ECO:0000256" key="1">
    <source>
        <dbReference type="SAM" id="Phobius"/>
    </source>
</evidence>
<dbReference type="Pfam" id="PF00892">
    <property type="entry name" value="EamA"/>
    <property type="match status" value="2"/>
</dbReference>
<dbReference type="EMBL" id="LYBW01000062">
    <property type="protein sequence ID" value="ODR89255.1"/>
    <property type="molecule type" value="Genomic_DNA"/>
</dbReference>
<dbReference type="OrthoDB" id="9810239at2"/>
<dbReference type="InterPro" id="IPR037185">
    <property type="entry name" value="EmrE-like"/>
</dbReference>
<keyword evidence="1" id="KW-0812">Transmembrane</keyword>
<feature type="transmembrane region" description="Helical" evidence="1">
    <location>
        <begin position="240"/>
        <end position="258"/>
    </location>
</feature>
<gene>
    <name evidence="3" type="ORF">A8M32_22715</name>
</gene>
<keyword evidence="4" id="KW-1185">Reference proteome</keyword>
<name>A0A1E3V704_9HYPH</name>
<dbReference type="AlphaFoldDB" id="A0A1E3V704"/>
<dbReference type="RefSeq" id="WP_069460652.1">
    <property type="nucleotide sequence ID" value="NZ_LYBW01000062.1"/>
</dbReference>
<protein>
    <recommendedName>
        <fullName evidence="2">EamA domain-containing protein</fullName>
    </recommendedName>
</protein>
<accession>A0A1E3V704</accession>
<organism evidence="3 4">
    <name type="scientific">Sinorhizobium alkalisoli</name>
    <dbReference type="NCBI Taxonomy" id="1752398"/>
    <lineage>
        <taxon>Bacteria</taxon>
        <taxon>Pseudomonadati</taxon>
        <taxon>Pseudomonadota</taxon>
        <taxon>Alphaproteobacteria</taxon>
        <taxon>Hyphomicrobiales</taxon>
        <taxon>Rhizobiaceae</taxon>
        <taxon>Sinorhizobium/Ensifer group</taxon>
        <taxon>Sinorhizobium</taxon>
    </lineage>
</organism>
<evidence type="ECO:0000259" key="2">
    <source>
        <dbReference type="Pfam" id="PF00892"/>
    </source>
</evidence>
<proteinExistence type="predicted"/>
<dbReference type="GO" id="GO:0016020">
    <property type="term" value="C:membrane"/>
    <property type="evidence" value="ECO:0007669"/>
    <property type="project" value="InterPro"/>
</dbReference>
<feature type="transmembrane region" description="Helical" evidence="1">
    <location>
        <begin position="211"/>
        <end position="228"/>
    </location>
</feature>
<dbReference type="InterPro" id="IPR000620">
    <property type="entry name" value="EamA_dom"/>
</dbReference>
<sequence>MRHSPDAARHRRGLAITGLGGLALSFDIPLIRSANGEVWSLLALRSLSTFAVAILAWFVINRVLRRPTALIPGKAGLMAGLFYGINSFTFLLAVFNTSTANVVFILAFTSMFAAILSWIFLKERPSRATLLTMAFMLLGVGVIVADGLESGHFFGDAMAACSAFLLASAITVSRASGRDMALVPLTTAIFPALAALLLLPSDGFSIAEPGYILVNGLVVIPLAFFCLATGPRYLSAPEVGMFYLLETVLAPIWVWIIFSETPTAQTLLGGAILILALVGHSLRQMRHKMAKPQHSCPEQPLAG</sequence>
<feature type="transmembrane region" description="Helical" evidence="1">
    <location>
        <begin position="101"/>
        <end position="121"/>
    </location>
</feature>
<feature type="transmembrane region" description="Helical" evidence="1">
    <location>
        <begin position="76"/>
        <end position="95"/>
    </location>
</feature>
<feature type="domain" description="EamA" evidence="2">
    <location>
        <begin position="154"/>
        <end position="278"/>
    </location>
</feature>
<feature type="transmembrane region" description="Helical" evidence="1">
    <location>
        <begin position="151"/>
        <end position="173"/>
    </location>
</feature>